<keyword evidence="3" id="KW-1185">Reference proteome</keyword>
<dbReference type="Proteomes" id="UP000236161">
    <property type="component" value="Unassembled WGS sequence"/>
</dbReference>
<proteinExistence type="predicted"/>
<dbReference type="STRING" id="1088818.A0A2I0BDT7"/>
<dbReference type="AlphaFoldDB" id="A0A2I0BDT7"/>
<dbReference type="EMBL" id="KZ451888">
    <property type="protein sequence ID" value="PKA65965.1"/>
    <property type="molecule type" value="Genomic_DNA"/>
</dbReference>
<dbReference type="PANTHER" id="PTHR34789">
    <property type="entry name" value="EXPRESSED PROTEIN"/>
    <property type="match status" value="1"/>
</dbReference>
<protein>
    <submittedName>
        <fullName evidence="2">Uncharacterized protein</fullName>
    </submittedName>
</protein>
<feature type="chain" id="PRO_5014172084" evidence="1">
    <location>
        <begin position="28"/>
        <end position="132"/>
    </location>
</feature>
<dbReference type="OrthoDB" id="1107388at2759"/>
<name>A0A2I0BDT7_9ASPA</name>
<feature type="signal peptide" evidence="1">
    <location>
        <begin position="1"/>
        <end position="27"/>
    </location>
</feature>
<dbReference type="PANTHER" id="PTHR34789:SF1">
    <property type="entry name" value="EXPRESSED PROTEIN"/>
    <property type="match status" value="1"/>
</dbReference>
<evidence type="ECO:0000256" key="1">
    <source>
        <dbReference type="SAM" id="SignalP"/>
    </source>
</evidence>
<organism evidence="2 3">
    <name type="scientific">Apostasia shenzhenica</name>
    <dbReference type="NCBI Taxonomy" id="1088818"/>
    <lineage>
        <taxon>Eukaryota</taxon>
        <taxon>Viridiplantae</taxon>
        <taxon>Streptophyta</taxon>
        <taxon>Embryophyta</taxon>
        <taxon>Tracheophyta</taxon>
        <taxon>Spermatophyta</taxon>
        <taxon>Magnoliopsida</taxon>
        <taxon>Liliopsida</taxon>
        <taxon>Asparagales</taxon>
        <taxon>Orchidaceae</taxon>
        <taxon>Apostasioideae</taxon>
        <taxon>Apostasia</taxon>
    </lineage>
</organism>
<accession>A0A2I0BDT7</accession>
<reference evidence="2 3" key="1">
    <citation type="journal article" date="2017" name="Nature">
        <title>The Apostasia genome and the evolution of orchids.</title>
        <authorList>
            <person name="Zhang G.Q."/>
            <person name="Liu K.W."/>
            <person name="Li Z."/>
            <person name="Lohaus R."/>
            <person name="Hsiao Y.Y."/>
            <person name="Niu S.C."/>
            <person name="Wang J.Y."/>
            <person name="Lin Y.C."/>
            <person name="Xu Q."/>
            <person name="Chen L.J."/>
            <person name="Yoshida K."/>
            <person name="Fujiwara S."/>
            <person name="Wang Z.W."/>
            <person name="Zhang Y.Q."/>
            <person name="Mitsuda N."/>
            <person name="Wang M."/>
            <person name="Liu G.H."/>
            <person name="Pecoraro L."/>
            <person name="Huang H.X."/>
            <person name="Xiao X.J."/>
            <person name="Lin M."/>
            <person name="Wu X.Y."/>
            <person name="Wu W.L."/>
            <person name="Chen Y.Y."/>
            <person name="Chang S.B."/>
            <person name="Sakamoto S."/>
            <person name="Ohme-Takagi M."/>
            <person name="Yagi M."/>
            <person name="Zeng S.J."/>
            <person name="Shen C.Y."/>
            <person name="Yeh C.M."/>
            <person name="Luo Y.B."/>
            <person name="Tsai W.C."/>
            <person name="Van de Peer Y."/>
            <person name="Liu Z.J."/>
        </authorList>
    </citation>
    <scope>NUCLEOTIDE SEQUENCE [LARGE SCALE GENOMIC DNA]</scope>
    <source>
        <strain evidence="3">cv. Shenzhen</strain>
        <tissue evidence="2">Stem</tissue>
    </source>
</reference>
<sequence length="132" mass="13002">MNSSGATASLFLAALLAAASVLPCTHAARDPNPNPSGDFFGNIPGLGGSGNGWGDFGGGYGGGYGGPSGGYARGGVIRPSVVCSDRGPCYKKRLTCPARCFTSYSRAGKGYGGGGGGGGCTIDCKKKCVAYC</sequence>
<gene>
    <name evidence="2" type="ORF">AXF42_Ash010374</name>
</gene>
<evidence type="ECO:0000313" key="3">
    <source>
        <dbReference type="Proteomes" id="UP000236161"/>
    </source>
</evidence>
<keyword evidence="1" id="KW-0732">Signal</keyword>
<evidence type="ECO:0000313" key="2">
    <source>
        <dbReference type="EMBL" id="PKA65965.1"/>
    </source>
</evidence>